<evidence type="ECO:0000313" key="3">
    <source>
        <dbReference type="Proteomes" id="UP000015241"/>
    </source>
</evidence>
<gene>
    <name evidence="2" type="ORF">FOMPIDRAFT_1050537</name>
</gene>
<proteinExistence type="predicted"/>
<sequence length="349" mass="39590">MDVWEYTVDFLWYDPPSLLACALACRAWARRSRFLLQRETTLTIRSAKDMRMYGHLLASKRSRKLFAKIRILRIIDDPTSPFVHTLPLILPGQHLPEVATVVLENINWTISSPHITFFRKLSQFAELTSICLHRCILRPVSHAMRLLRTLPRLQSAVEGQRGAACLPRDAVSFDCVLIGTEIDVESHQHMHPGVKHKTLQQAIEACLRPNPLRSSTLPPSPIQAAPKVLAPRRADSAPVGQWKEPTNTRDGRQTPREEDTCHFQEPLVAVDKDLNKRRTSQHHSPQAETAPAGMPGSELRAPTSWTRMWSRPRGSSINFEVDYALLDMGRRFLDCQSEAYSCAEARIVK</sequence>
<dbReference type="InParanoid" id="S8FMG5"/>
<feature type="region of interest" description="Disordered" evidence="1">
    <location>
        <begin position="228"/>
        <end position="300"/>
    </location>
</feature>
<name>S8FMG5_FOMSC</name>
<organism evidence="2 3">
    <name type="scientific">Fomitopsis schrenkii</name>
    <name type="common">Brown rot fungus</name>
    <dbReference type="NCBI Taxonomy" id="2126942"/>
    <lineage>
        <taxon>Eukaryota</taxon>
        <taxon>Fungi</taxon>
        <taxon>Dikarya</taxon>
        <taxon>Basidiomycota</taxon>
        <taxon>Agaricomycotina</taxon>
        <taxon>Agaricomycetes</taxon>
        <taxon>Polyporales</taxon>
        <taxon>Fomitopsis</taxon>
    </lineage>
</organism>
<dbReference type="Proteomes" id="UP000015241">
    <property type="component" value="Unassembled WGS sequence"/>
</dbReference>
<evidence type="ECO:0000313" key="2">
    <source>
        <dbReference type="EMBL" id="EPS99499.1"/>
    </source>
</evidence>
<evidence type="ECO:0008006" key="4">
    <source>
        <dbReference type="Google" id="ProtNLM"/>
    </source>
</evidence>
<protein>
    <recommendedName>
        <fullName evidence="4">F-box domain-containing protein</fullName>
    </recommendedName>
</protein>
<keyword evidence="3" id="KW-1185">Reference proteome</keyword>
<evidence type="ECO:0000256" key="1">
    <source>
        <dbReference type="SAM" id="MobiDB-lite"/>
    </source>
</evidence>
<accession>S8FMG5</accession>
<dbReference type="EMBL" id="KE504156">
    <property type="protein sequence ID" value="EPS99499.1"/>
    <property type="molecule type" value="Genomic_DNA"/>
</dbReference>
<dbReference type="OrthoDB" id="2800661at2759"/>
<dbReference type="AlphaFoldDB" id="S8FMG5"/>
<feature type="compositionally biased region" description="Basic and acidic residues" evidence="1">
    <location>
        <begin position="246"/>
        <end position="262"/>
    </location>
</feature>
<dbReference type="HOGENOM" id="CLU_794616_0_0_1"/>
<reference evidence="2 3" key="1">
    <citation type="journal article" date="2012" name="Science">
        <title>The Paleozoic origin of enzymatic lignin decomposition reconstructed from 31 fungal genomes.</title>
        <authorList>
            <person name="Floudas D."/>
            <person name="Binder M."/>
            <person name="Riley R."/>
            <person name="Barry K."/>
            <person name="Blanchette R.A."/>
            <person name="Henrissat B."/>
            <person name="Martinez A.T."/>
            <person name="Otillar R."/>
            <person name="Spatafora J.W."/>
            <person name="Yadav J.S."/>
            <person name="Aerts A."/>
            <person name="Benoit I."/>
            <person name="Boyd A."/>
            <person name="Carlson A."/>
            <person name="Copeland A."/>
            <person name="Coutinho P.M."/>
            <person name="de Vries R.P."/>
            <person name="Ferreira P."/>
            <person name="Findley K."/>
            <person name="Foster B."/>
            <person name="Gaskell J."/>
            <person name="Glotzer D."/>
            <person name="Gorecki P."/>
            <person name="Heitman J."/>
            <person name="Hesse C."/>
            <person name="Hori C."/>
            <person name="Igarashi K."/>
            <person name="Jurgens J.A."/>
            <person name="Kallen N."/>
            <person name="Kersten P."/>
            <person name="Kohler A."/>
            <person name="Kuees U."/>
            <person name="Kumar T.K.A."/>
            <person name="Kuo A."/>
            <person name="LaButti K."/>
            <person name="Larrondo L.F."/>
            <person name="Lindquist E."/>
            <person name="Ling A."/>
            <person name="Lombard V."/>
            <person name="Lucas S."/>
            <person name="Lundell T."/>
            <person name="Martin R."/>
            <person name="McLaughlin D.J."/>
            <person name="Morgenstern I."/>
            <person name="Morin E."/>
            <person name="Murat C."/>
            <person name="Nagy L.G."/>
            <person name="Nolan M."/>
            <person name="Ohm R.A."/>
            <person name="Patyshakuliyeva A."/>
            <person name="Rokas A."/>
            <person name="Ruiz-Duenas F.J."/>
            <person name="Sabat G."/>
            <person name="Salamov A."/>
            <person name="Samejima M."/>
            <person name="Schmutz J."/>
            <person name="Slot J.C."/>
            <person name="St John F."/>
            <person name="Stenlid J."/>
            <person name="Sun H."/>
            <person name="Sun S."/>
            <person name="Syed K."/>
            <person name="Tsang A."/>
            <person name="Wiebenga A."/>
            <person name="Young D."/>
            <person name="Pisabarro A."/>
            <person name="Eastwood D.C."/>
            <person name="Martin F."/>
            <person name="Cullen D."/>
            <person name="Grigoriev I.V."/>
            <person name="Hibbett D.S."/>
        </authorList>
    </citation>
    <scope>NUCLEOTIDE SEQUENCE</scope>
    <source>
        <strain evidence="3">FP-58527</strain>
    </source>
</reference>